<accession>A0A1M6LHV1</accession>
<feature type="compositionally biased region" description="Basic and acidic residues" evidence="1">
    <location>
        <begin position="175"/>
        <end position="184"/>
    </location>
</feature>
<sequence>MKKKKKKVIDWKGIEKDYRAGKTSIRQIAEWYGVSEGAIRKRAKANNWSRMIRADAADTGTFKKLDFVPAIRKPEDAKTITREGKNLAVRMLSELMATTTQVDELEDMIISECAGDRDARRRTGMLRAVDLPARANTLKTLGLAVKAFIDADRADNKSPDPEQPDATAGTAAGKSGDDWDHLLQ</sequence>
<dbReference type="EMBL" id="LT670844">
    <property type="protein sequence ID" value="SHJ70786.1"/>
    <property type="molecule type" value="Genomic_DNA"/>
</dbReference>
<organism evidence="2 3">
    <name type="scientific">Bradyrhizobium lablabi</name>
    <dbReference type="NCBI Taxonomy" id="722472"/>
    <lineage>
        <taxon>Bacteria</taxon>
        <taxon>Pseudomonadati</taxon>
        <taxon>Pseudomonadota</taxon>
        <taxon>Alphaproteobacteria</taxon>
        <taxon>Hyphomicrobiales</taxon>
        <taxon>Nitrobacteraceae</taxon>
        <taxon>Bradyrhizobium</taxon>
    </lineage>
</organism>
<dbReference type="OrthoDB" id="8448870at2"/>
<protein>
    <recommendedName>
        <fullName evidence="4">Phage terminase small subunit</fullName>
    </recommendedName>
</protein>
<evidence type="ECO:0000256" key="1">
    <source>
        <dbReference type="SAM" id="MobiDB-lite"/>
    </source>
</evidence>
<evidence type="ECO:0000313" key="2">
    <source>
        <dbReference type="EMBL" id="SHJ70786.1"/>
    </source>
</evidence>
<reference evidence="2 3" key="1">
    <citation type="submission" date="2016-11" db="EMBL/GenBank/DDBJ databases">
        <authorList>
            <person name="Jaros S."/>
            <person name="Januszkiewicz K."/>
            <person name="Wedrychowicz H."/>
        </authorList>
    </citation>
    <scope>NUCLEOTIDE SEQUENCE [LARGE SCALE GENOMIC DNA]</scope>
    <source>
        <strain evidence="2 3">GAS499</strain>
    </source>
</reference>
<evidence type="ECO:0008006" key="4">
    <source>
        <dbReference type="Google" id="ProtNLM"/>
    </source>
</evidence>
<proteinExistence type="predicted"/>
<dbReference type="Proteomes" id="UP000189935">
    <property type="component" value="Chromosome I"/>
</dbReference>
<dbReference type="AlphaFoldDB" id="A0A1M6LHV1"/>
<name>A0A1M6LHV1_9BRAD</name>
<feature type="region of interest" description="Disordered" evidence="1">
    <location>
        <begin position="152"/>
        <end position="184"/>
    </location>
</feature>
<dbReference type="RefSeq" id="WP_079537420.1">
    <property type="nucleotide sequence ID" value="NZ_LT670844.1"/>
</dbReference>
<gene>
    <name evidence="2" type="ORF">SAMN05444159_1281</name>
</gene>
<evidence type="ECO:0000313" key="3">
    <source>
        <dbReference type="Proteomes" id="UP000189935"/>
    </source>
</evidence>